<dbReference type="Gene3D" id="3.30.565.10">
    <property type="entry name" value="Histidine kinase-like ATPase, C-terminal domain"/>
    <property type="match status" value="1"/>
</dbReference>
<comment type="caution">
    <text evidence="3">The sequence shown here is derived from an EMBL/GenBank/DDBJ whole genome shotgun (WGS) entry which is preliminary data.</text>
</comment>
<dbReference type="EMBL" id="WHOC01000076">
    <property type="protein sequence ID" value="NOU87091.1"/>
    <property type="molecule type" value="Genomic_DNA"/>
</dbReference>
<dbReference type="InterPro" id="IPR050640">
    <property type="entry name" value="Bact_2-comp_sensor_kinase"/>
</dbReference>
<feature type="domain" description="Signal transduction histidine kinase internal region" evidence="2">
    <location>
        <begin position="369"/>
        <end position="445"/>
    </location>
</feature>
<dbReference type="RefSeq" id="WP_171690294.1">
    <property type="nucleotide sequence ID" value="NZ_WHOC01000076.1"/>
</dbReference>
<evidence type="ECO:0000256" key="1">
    <source>
        <dbReference type="SAM" id="Phobius"/>
    </source>
</evidence>
<dbReference type="InterPro" id="IPR036890">
    <property type="entry name" value="HATPase_C_sf"/>
</dbReference>
<sequence length="570" mass="65716">MKQQRRPPFRRFHQKLFLLMLALALLPLLAVGLVNILVTSNLFTRQLEESADLILSRTAAPLGQLYQEFKTAEGLFLQDEELMQAFANPQAPILKQVEVANRLSQYLTNIKYINADFRVSFLLPRNHYLSSYGLPVKNDPARIESFSLDKRTLEHVYWLSDDKTTGEFTWIVPLGSVAAQQLHGCLLISIPYSSMSAMLEEPQHLGQSQYLIVDAENGRLIRSPGTEENSELQSRILRLPEEKSMDKQEYSFTEGDSYYSMRTIGAEWMLLGIVPRHQVLLPLYKVYQWTIGLVGLLLLGMTLLSIRLARNFSRPIERLALLVVRKKSEGVNLHIPPLVRADEIGVLYDGIRELLMEIRQEQVLKKEYRLRLLQYQINPHFLYNSLDTIQWKALEHKDRELTSMIEYLSGFLRGGLDQIDVVTVEQELRHLNNYIGMQQIRYKGQFTIAIQIPEEFMQQEIVKISLQPLVENAIMYGMSRQAGGSLIKVEGWRAAEDAFCIGVFDDGQVLDEERVQRLLSEQVPDPDSFGIRNVHERIRLYFGEDSGLRMKKLEQGKCFELLLPYVEKLP</sequence>
<keyword evidence="1" id="KW-0812">Transmembrane</keyword>
<dbReference type="PANTHER" id="PTHR34220:SF7">
    <property type="entry name" value="SENSOR HISTIDINE KINASE YPDA"/>
    <property type="match status" value="1"/>
</dbReference>
<organism evidence="3 4">
    <name type="scientific">Paenibacillus germinis</name>
    <dbReference type="NCBI Taxonomy" id="2654979"/>
    <lineage>
        <taxon>Bacteria</taxon>
        <taxon>Bacillati</taxon>
        <taxon>Bacillota</taxon>
        <taxon>Bacilli</taxon>
        <taxon>Bacillales</taxon>
        <taxon>Paenibacillaceae</taxon>
        <taxon>Paenibacillus</taxon>
    </lineage>
</organism>
<keyword evidence="1" id="KW-1133">Transmembrane helix</keyword>
<dbReference type="SUPFAM" id="SSF55874">
    <property type="entry name" value="ATPase domain of HSP90 chaperone/DNA topoisomerase II/histidine kinase"/>
    <property type="match status" value="1"/>
</dbReference>
<keyword evidence="4" id="KW-1185">Reference proteome</keyword>
<evidence type="ECO:0000313" key="3">
    <source>
        <dbReference type="EMBL" id="NOU87091.1"/>
    </source>
</evidence>
<keyword evidence="1" id="KW-0472">Membrane</keyword>
<proteinExistence type="predicted"/>
<dbReference type="InterPro" id="IPR010559">
    <property type="entry name" value="Sig_transdc_His_kin_internal"/>
</dbReference>
<dbReference type="Proteomes" id="UP000658690">
    <property type="component" value="Unassembled WGS sequence"/>
</dbReference>
<evidence type="ECO:0000313" key="4">
    <source>
        <dbReference type="Proteomes" id="UP000658690"/>
    </source>
</evidence>
<reference evidence="3 4" key="1">
    <citation type="submission" date="2019-10" db="EMBL/GenBank/DDBJ databases">
        <title>Description of Paenibacillus choica sp. nov.</title>
        <authorList>
            <person name="Carlier A."/>
            <person name="Qi S."/>
        </authorList>
    </citation>
    <scope>NUCLEOTIDE SEQUENCE [LARGE SCALE GENOMIC DNA]</scope>
    <source>
        <strain evidence="3 4">LMG 31460</strain>
    </source>
</reference>
<dbReference type="PANTHER" id="PTHR34220">
    <property type="entry name" value="SENSOR HISTIDINE KINASE YPDA"/>
    <property type="match status" value="1"/>
</dbReference>
<evidence type="ECO:0000259" key="2">
    <source>
        <dbReference type="Pfam" id="PF06580"/>
    </source>
</evidence>
<dbReference type="Gene3D" id="6.10.340.10">
    <property type="match status" value="1"/>
</dbReference>
<name>A0ABX1Z544_9BACL</name>
<accession>A0ABX1Z544</accession>
<dbReference type="Pfam" id="PF06580">
    <property type="entry name" value="His_kinase"/>
    <property type="match status" value="1"/>
</dbReference>
<gene>
    <name evidence="3" type="ORF">GC102_15065</name>
</gene>
<feature type="transmembrane region" description="Helical" evidence="1">
    <location>
        <begin position="286"/>
        <end position="309"/>
    </location>
</feature>
<protein>
    <recommendedName>
        <fullName evidence="2">Signal transduction histidine kinase internal region domain-containing protein</fullName>
    </recommendedName>
</protein>